<keyword evidence="2" id="KW-0812">Transmembrane</keyword>
<evidence type="ECO:0000313" key="4">
    <source>
        <dbReference type="EMBL" id="VEV96744.1"/>
    </source>
</evidence>
<feature type="domain" description="PelB C-terminal" evidence="3">
    <location>
        <begin position="872"/>
        <end position="1199"/>
    </location>
</feature>
<dbReference type="SMART" id="SM00028">
    <property type="entry name" value="TPR"/>
    <property type="match status" value="2"/>
</dbReference>
<dbReference type="SUPFAM" id="SSF48452">
    <property type="entry name" value="TPR-like"/>
    <property type="match status" value="3"/>
</dbReference>
<dbReference type="Pfam" id="PF13429">
    <property type="entry name" value="TPR_15"/>
    <property type="match status" value="1"/>
</dbReference>
<protein>
    <recommendedName>
        <fullName evidence="3">PelB C-terminal domain-containing protein</fullName>
    </recommendedName>
</protein>
<feature type="transmembrane region" description="Helical" evidence="2">
    <location>
        <begin position="12"/>
        <end position="33"/>
    </location>
</feature>
<gene>
    <name evidence="4" type="ORF">PMYSY11_1697</name>
</gene>
<dbReference type="EMBL" id="LR215729">
    <property type="protein sequence ID" value="VEV96744.1"/>
    <property type="molecule type" value="Genomic_DNA"/>
</dbReference>
<name>A0A653E1X9_9PSED</name>
<reference evidence="4" key="1">
    <citation type="submission" date="2019-02" db="EMBL/GenBank/DDBJ databases">
        <authorList>
            <consortium name="Genoscope - CEA"/>
            <person name="William W."/>
        </authorList>
    </citation>
    <scope>NUCLEOTIDE SEQUENCE [LARGE SCALE GENOMIC DNA]</scope>
    <source>
        <strain evidence="4">YSy11</strain>
    </source>
</reference>
<dbReference type="InterPro" id="IPR011990">
    <property type="entry name" value="TPR-like_helical_dom_sf"/>
</dbReference>
<keyword evidence="2" id="KW-0472">Membrane</keyword>
<dbReference type="Gene3D" id="1.25.40.10">
    <property type="entry name" value="Tetratricopeptide repeat domain"/>
    <property type="match status" value="2"/>
</dbReference>
<feature type="region of interest" description="Disordered" evidence="1">
    <location>
        <begin position="1180"/>
        <end position="1203"/>
    </location>
</feature>
<proteinExistence type="predicted"/>
<organism evidence="4">
    <name type="scientific">Pseudomonas marincola</name>
    <dbReference type="NCBI Taxonomy" id="437900"/>
    <lineage>
        <taxon>Bacteria</taxon>
        <taxon>Pseudomonadati</taxon>
        <taxon>Pseudomonadota</taxon>
        <taxon>Gammaproteobacteria</taxon>
        <taxon>Pseudomonadales</taxon>
        <taxon>Pseudomonadaceae</taxon>
        <taxon>Pseudomonas</taxon>
    </lineage>
</organism>
<evidence type="ECO:0000256" key="2">
    <source>
        <dbReference type="SAM" id="Phobius"/>
    </source>
</evidence>
<accession>A0A653E1X9</accession>
<dbReference type="Pfam" id="PF24604">
    <property type="entry name" value="B-barrel_PelB_C"/>
    <property type="match status" value="1"/>
</dbReference>
<evidence type="ECO:0000256" key="1">
    <source>
        <dbReference type="SAM" id="MobiDB-lite"/>
    </source>
</evidence>
<dbReference type="AlphaFoldDB" id="A0A653E1X9"/>
<dbReference type="InterPro" id="IPR019734">
    <property type="entry name" value="TPR_rpt"/>
</dbReference>
<dbReference type="InterPro" id="IPR057306">
    <property type="entry name" value="B-barrel_PelB_C"/>
</dbReference>
<sequence length="1203" mass="134934">MRNSPVANKTRLLSPWILLLIVVVVGALLVVSFSGKDAFLPDDGKPDAVSVNYAELLLKADPTNQALREKLIGQLIELGNYDAARRHIQELPQSSDGLKDFLALELDTLQALSLSGGVPAKTGAELVARMQALSLDSLTPEQLRREATYALALGAPVVAAPIYEVLAAREPEKKTEWLTEAAKWHMAASESERAALIYQQLLADEQVAEKRLDLIQQAVMALRGAGRESQAAEFLAEHLSELSGDDSILLDEGFHAALGSNRYDLAEKFVQLWREQQPQDMQAIKAEFDLRMASGDIVAAWPLGNMLVDNDPENPELLRTMGMLGEWVGQSVEALDYWERLLALEEDPAIREHSWRLAAQLFEFERAIPLLVTLSEMRQLTTEELDALVYSYESLGEPEEEEQWLRSYLKAQPNQQLAWVRLQQLLERTQQFKAETEAWAQLDKRFGLSPADRVSWAQTHWKLFDEDAAWRVMAAKNANAEKITDPEYWRVRAELAWITENDQDTQDSYERLLALGSPLYSSDREQLLTIYQTSNPQKALALLVEFWNARHKPDRLVSALDLAEKLGDWEQYAALVEGAQKVPGTEKLPVLWNARAVLAMRAGDIAAAERIYAQALSRFPEQNIYREQLMWLYIEQGRREDIQQSLAKWQMIARADGIMWLPFASANLMLNRNERALGWLKLYLQGNPNDLLANATYADALDSAGYKDASLRLRTRLLKQLQEQPLPAEPETLRTYLRLLSSSQSPGAASLQAAQGRGDSKAMLQIWYEYFTAQLSANGQADIASNWAGWARGQGLQIERYEQLAQALRTVNRPMLQTELDKGGLDPLQQVEVLAALGEEGRANAFALSHISDVYPQDISHQLRATATSMLERTPQGAQLGWKSEDFGGLKFEGARGAIARNLNDDWYARLDMAEGRYDSSSLDSSVIGTERNAELSLQRTLRDGLLGITSDNSWRDDEDRFGFGLFRTLQLTSRDVLRVDLDYHREADETGLLRALGMRDGLTIGGQHSLTPRDQLSWSIGQQHYQTRQGDDIGRGQNYNLELNHALFFEGPAWFVRGGVTYQRNNLEDSLPDDLLVRKEVVNDNGDDFFIPLGGALAVDDATPETLLEERYGQLYLGTSWQRGLPGSLNRSHPQFTWFVDLQAGWQWVEQDINYAVSTGVGVEVLGDDELAFSMGYQSAPQNGNGEPGGTAAITYSSRFGR</sequence>
<dbReference type="RefSeq" id="WP_150548032.1">
    <property type="nucleotide sequence ID" value="NZ_LR215729.2"/>
</dbReference>
<keyword evidence="2" id="KW-1133">Transmembrane helix</keyword>
<evidence type="ECO:0000259" key="3">
    <source>
        <dbReference type="Pfam" id="PF24604"/>
    </source>
</evidence>